<dbReference type="InterPro" id="IPR051172">
    <property type="entry name" value="Chlamydia_OmcB"/>
</dbReference>
<accession>A0ABV0JJK1</accession>
<dbReference type="Proteomes" id="UP001442494">
    <property type="component" value="Unassembled WGS sequence"/>
</dbReference>
<evidence type="ECO:0000259" key="2">
    <source>
        <dbReference type="Pfam" id="PF01345"/>
    </source>
</evidence>
<feature type="region of interest" description="Disordered" evidence="1">
    <location>
        <begin position="635"/>
        <end position="666"/>
    </location>
</feature>
<feature type="compositionally biased region" description="Low complexity" evidence="1">
    <location>
        <begin position="638"/>
        <end position="660"/>
    </location>
</feature>
<reference evidence="3 4" key="1">
    <citation type="submission" date="2022-04" db="EMBL/GenBank/DDBJ databases">
        <title>Positive selection, recombination, and allopatry shape intraspecific diversity of widespread and dominant cyanobacteria.</title>
        <authorList>
            <person name="Wei J."/>
            <person name="Shu W."/>
            <person name="Hu C."/>
        </authorList>
    </citation>
    <scope>NUCLEOTIDE SEQUENCE [LARGE SCALE GENOMIC DNA]</scope>
    <source>
        <strain evidence="3 4">GB2-A5</strain>
    </source>
</reference>
<dbReference type="Gene3D" id="2.60.40.10">
    <property type="entry name" value="Immunoglobulins"/>
    <property type="match status" value="1"/>
</dbReference>
<dbReference type="PANTHER" id="PTHR34819">
    <property type="entry name" value="LARGE CYSTEINE-RICH PERIPLASMIC PROTEIN OMCB"/>
    <property type="match status" value="1"/>
</dbReference>
<proteinExistence type="predicted"/>
<dbReference type="InterPro" id="IPR047589">
    <property type="entry name" value="DUF11_rpt"/>
</dbReference>
<dbReference type="PANTHER" id="PTHR34819:SF3">
    <property type="entry name" value="CELL SURFACE PROTEIN"/>
    <property type="match status" value="1"/>
</dbReference>
<evidence type="ECO:0000313" key="3">
    <source>
        <dbReference type="EMBL" id="MEP0863435.1"/>
    </source>
</evidence>
<keyword evidence="4" id="KW-1185">Reference proteome</keyword>
<sequence length="1013" mass="105482">MLKLYPHSPTNQTPFSRWSRLCGSLALAICAISTGSEVAYAEGSRELTNNTGARPFLEYRNDPFLGTPIPRRTRIRVYANPGETIYLGSSAAGIGTSGRIEYRPPNRTTFTSCGAVGQIVNRAQELAGPAPLNPVGYTPCIITPTQTTEAGAGIWEIDFISPNPNAIGNADNPTARNADEPWTQPNVGVVTAWDVTVANGNTAIPGRAYANYLSLNLGDNGQSLDAQGFVLTDEGYLYRIDLNRLDPFGFIFFANNKGFTANPTSGPIYQSVPLAGSNVYNPDQPDFGTDVTYKIFFNRPSPSLPLEAPISPASGGRTWLLTPAVAPPTPTDFTFTGTEGTSGQAGTTDPLGGTFSFNTPSQGSFRIVLDLNGDSTYGNANDRVLVGVAEPGVNTVPWDGLDANGVNVSARDIPYGAQIVLSAGEIHFPFLDPENNPEGLIIERLNEPAAPTLPAPNPFEVYYNDAPLTNNQQVAGAPTPVNALGGVSSINGAHGFTNLFGNDRGIDTWTYYPSTVTDLTTGIRISAADLQIQKSLTTNPVVAGSPITYNITVTNNGPSNVTGATVTDTVPAQITGVTWTCAITTGTGSCGQASGTGNAINTTVNLNSGAVATFTVQGAISPITLSGELTNTATVTRPNDVTDPNPDNNTSTNTTTIQPNPVTPTGIKSVRLSNDADASGSVTTGDTVEYTITYFNGAPTPVTNLLVTDRIDTSKLRFVPGSYSFTASGAGTTVTGNPNFNGTTDQNLTNPTSLGNLGGNGSQVVIKFQAVITAPAGTQILNQATATSTGGTVDLSVSDATQNEGDLPQVIDDGNNQGNLPNPADDEPTVVNVGGNAGNPRLRLVKRITSISRGGVPLRGVNFASFVDDPTDDNDNAAGWSQLSPVGVSQLASETSLQSGDEVEYTIYYLSDGTAPANNVRLCDPVPAATTFIPDSFGVGAGISVNQSGTVAPRTNVLDADEGTFFSPLTPLPAGNACPSQTNSDGAAIVNLGNVSNQSGSNFGFVRFRVKVN</sequence>
<dbReference type="InterPro" id="IPR008966">
    <property type="entry name" value="Adhesion_dom_sf"/>
</dbReference>
<dbReference type="EMBL" id="JAMPKK010000004">
    <property type="protein sequence ID" value="MEP0863435.1"/>
    <property type="molecule type" value="Genomic_DNA"/>
</dbReference>
<evidence type="ECO:0000256" key="1">
    <source>
        <dbReference type="SAM" id="MobiDB-lite"/>
    </source>
</evidence>
<feature type="domain" description="DUF11" evidence="2">
    <location>
        <begin position="529"/>
        <end position="654"/>
    </location>
</feature>
<dbReference type="Pfam" id="PF01345">
    <property type="entry name" value="DUF11"/>
    <property type="match status" value="1"/>
</dbReference>
<dbReference type="RefSeq" id="WP_190421951.1">
    <property type="nucleotide sequence ID" value="NZ_JAMPKK010000004.1"/>
</dbReference>
<gene>
    <name evidence="3" type="ORF">NDI37_03010</name>
</gene>
<dbReference type="InterPro" id="IPR013783">
    <property type="entry name" value="Ig-like_fold"/>
</dbReference>
<name>A0ABV0JJK1_9CYAN</name>
<dbReference type="NCBIfam" id="TIGR01451">
    <property type="entry name" value="B_ant_repeat"/>
    <property type="match status" value="3"/>
</dbReference>
<evidence type="ECO:0000313" key="4">
    <source>
        <dbReference type="Proteomes" id="UP001442494"/>
    </source>
</evidence>
<comment type="caution">
    <text evidence="3">The sequence shown here is derived from an EMBL/GenBank/DDBJ whole genome shotgun (WGS) entry which is preliminary data.</text>
</comment>
<dbReference type="SUPFAM" id="SSF49401">
    <property type="entry name" value="Bacterial adhesins"/>
    <property type="match status" value="1"/>
</dbReference>
<organism evidence="3 4">
    <name type="scientific">Funiculus sociatus GB2-A5</name>
    <dbReference type="NCBI Taxonomy" id="2933946"/>
    <lineage>
        <taxon>Bacteria</taxon>
        <taxon>Bacillati</taxon>
        <taxon>Cyanobacteriota</taxon>
        <taxon>Cyanophyceae</taxon>
        <taxon>Coleofasciculales</taxon>
        <taxon>Coleofasciculaceae</taxon>
        <taxon>Funiculus</taxon>
    </lineage>
</organism>
<dbReference type="InterPro" id="IPR001434">
    <property type="entry name" value="OmcB-like_DUF11"/>
</dbReference>
<protein>
    <submittedName>
        <fullName evidence="3">DUF11 domain-containing protein</fullName>
    </submittedName>
</protein>